<keyword evidence="2" id="KW-0812">Transmembrane</keyword>
<evidence type="ECO:0000256" key="2">
    <source>
        <dbReference type="SAM" id="Phobius"/>
    </source>
</evidence>
<dbReference type="RefSeq" id="WP_168117930.1">
    <property type="nucleotide sequence ID" value="NZ_BOON01000066.1"/>
</dbReference>
<gene>
    <name evidence="3" type="ORF">Pme01_57080</name>
</gene>
<sequence length="432" mass="45200">MSEFEDLTLREAFSQFHEEARTVAPSQDIAGVRAIARRRRNTRTAVVGVAAALVIMAPVAAFAFTGRQGGPPASVQPGGSGTPNPSASASPSTSSSAVPPAPDGKISLAELGNATLDIPAWPAGGSGRFCPTKQQKFTDGSTPAGELGFHTMILNVAYADVDHDGAKETISLLGCVAQSGDKQVVVFDRDANGGIVTFGRVVSTDNGIQEVFAVRGEADGSVNVEVGDIHVCCGTTSQMAEHQWRTYAWTGDRFQQTGGPTKFHPASPANDLSITSSVDRLEFGPVRGGMRTSSFTVTVSNKGSQQAPGLWVDISAYLTQDPTSTGGQNDSLPAPVRLSSAVSGCQDVAATTTRRAHIECHLPALAAGAFRTYTFTLSSPTANDAVLPSEANPSLREPMVWVELQEEQPGIRTLLDPNRADNALGLPAVRVA</sequence>
<evidence type="ECO:0000313" key="4">
    <source>
        <dbReference type="Proteomes" id="UP000599074"/>
    </source>
</evidence>
<dbReference type="Proteomes" id="UP000599074">
    <property type="component" value="Unassembled WGS sequence"/>
</dbReference>
<feature type="compositionally biased region" description="Low complexity" evidence="1">
    <location>
        <begin position="82"/>
        <end position="98"/>
    </location>
</feature>
<feature type="region of interest" description="Disordered" evidence="1">
    <location>
        <begin position="69"/>
        <end position="106"/>
    </location>
</feature>
<comment type="caution">
    <text evidence="3">The sequence shown here is derived from an EMBL/GenBank/DDBJ whole genome shotgun (WGS) entry which is preliminary data.</text>
</comment>
<dbReference type="AlphaFoldDB" id="A0A8J3TIB4"/>
<keyword evidence="2" id="KW-0472">Membrane</keyword>
<keyword evidence="4" id="KW-1185">Reference proteome</keyword>
<proteinExistence type="predicted"/>
<keyword evidence="2" id="KW-1133">Transmembrane helix</keyword>
<name>A0A8J3TIB4_9ACTN</name>
<organism evidence="3 4">
    <name type="scientific">Planosporangium mesophilum</name>
    <dbReference type="NCBI Taxonomy" id="689768"/>
    <lineage>
        <taxon>Bacteria</taxon>
        <taxon>Bacillati</taxon>
        <taxon>Actinomycetota</taxon>
        <taxon>Actinomycetes</taxon>
        <taxon>Micromonosporales</taxon>
        <taxon>Micromonosporaceae</taxon>
        <taxon>Planosporangium</taxon>
    </lineage>
</organism>
<evidence type="ECO:0000313" key="3">
    <source>
        <dbReference type="EMBL" id="GII26111.1"/>
    </source>
</evidence>
<dbReference type="EMBL" id="BOON01000066">
    <property type="protein sequence ID" value="GII26111.1"/>
    <property type="molecule type" value="Genomic_DNA"/>
</dbReference>
<evidence type="ECO:0008006" key="5">
    <source>
        <dbReference type="Google" id="ProtNLM"/>
    </source>
</evidence>
<evidence type="ECO:0000256" key="1">
    <source>
        <dbReference type="SAM" id="MobiDB-lite"/>
    </source>
</evidence>
<feature type="transmembrane region" description="Helical" evidence="2">
    <location>
        <begin position="45"/>
        <end position="64"/>
    </location>
</feature>
<protein>
    <recommendedName>
        <fullName evidence="5">DUF11 domain-containing protein</fullName>
    </recommendedName>
</protein>
<reference evidence="3" key="1">
    <citation type="submission" date="2021-01" db="EMBL/GenBank/DDBJ databases">
        <title>Whole genome shotgun sequence of Planosporangium mesophilum NBRC 109066.</title>
        <authorList>
            <person name="Komaki H."/>
            <person name="Tamura T."/>
        </authorList>
    </citation>
    <scope>NUCLEOTIDE SEQUENCE</scope>
    <source>
        <strain evidence="3">NBRC 109066</strain>
    </source>
</reference>
<accession>A0A8J3TIB4</accession>
<dbReference type="SUPFAM" id="SSF69318">
    <property type="entry name" value="Integrin alpha N-terminal domain"/>
    <property type="match status" value="1"/>
</dbReference>
<dbReference type="InterPro" id="IPR028994">
    <property type="entry name" value="Integrin_alpha_N"/>
</dbReference>